<dbReference type="VEuPathDB" id="FungiDB:TSTA_111230"/>
<organism evidence="1 2">
    <name type="scientific">Talaromyces stipitatus (strain ATCC 10500 / CBS 375.48 / QM 6759 / NRRL 1006)</name>
    <name type="common">Penicillium stipitatum</name>
    <dbReference type="NCBI Taxonomy" id="441959"/>
    <lineage>
        <taxon>Eukaryota</taxon>
        <taxon>Fungi</taxon>
        <taxon>Dikarya</taxon>
        <taxon>Ascomycota</taxon>
        <taxon>Pezizomycotina</taxon>
        <taxon>Eurotiomycetes</taxon>
        <taxon>Eurotiomycetidae</taxon>
        <taxon>Eurotiales</taxon>
        <taxon>Trichocomaceae</taxon>
        <taxon>Talaromyces</taxon>
        <taxon>Talaromyces sect. Talaromyces</taxon>
    </lineage>
</organism>
<dbReference type="eggNOG" id="ENOG502S7QN">
    <property type="taxonomic scope" value="Eukaryota"/>
</dbReference>
<dbReference type="Proteomes" id="UP000001745">
    <property type="component" value="Unassembled WGS sequence"/>
</dbReference>
<proteinExistence type="predicted"/>
<dbReference type="HOGENOM" id="CLU_1397173_0_0_1"/>
<evidence type="ECO:0000313" key="1">
    <source>
        <dbReference type="EMBL" id="EED17279.1"/>
    </source>
</evidence>
<sequence>MIKPPTVNVPNRQLLTFLNHQLSIGNWINRELAQPPTVNVLNHQLFNDQRPSWLNRHLAPCSIVNCLLRSANCQLTLPVTGNLLIHQLSTNLAGDWQLAQPSTDNSQLVTNLPNHQLSIGSLAPRPTGQRAHHQRPSWLNRHLANCQLSNGLTAICQLAQSPTVKCLSRRLAPCSIANCQLAQSSTVNCQLSNGSTAIWQLGEPPTVHWLCRQLSNA</sequence>
<dbReference type="PhylomeDB" id="B8M8Y4"/>
<dbReference type="InParanoid" id="B8M8Y4"/>
<gene>
    <name evidence="1" type="ORF">TSTA_111230</name>
</gene>
<accession>B8M8Y4</accession>
<dbReference type="RefSeq" id="XP_002481271.1">
    <property type="nucleotide sequence ID" value="XM_002481226.1"/>
</dbReference>
<dbReference type="GeneID" id="8109803"/>
<keyword evidence="2" id="KW-1185">Reference proteome</keyword>
<protein>
    <submittedName>
        <fullName evidence="1">Uncharacterized protein</fullName>
    </submittedName>
</protein>
<dbReference type="STRING" id="441959.B8M8Y4"/>
<name>B8M8Y4_TALSN</name>
<dbReference type="EMBL" id="EQ962655">
    <property type="protein sequence ID" value="EED17279.1"/>
    <property type="molecule type" value="Genomic_DNA"/>
</dbReference>
<dbReference type="AlphaFoldDB" id="B8M8Y4"/>
<reference evidence="2" key="1">
    <citation type="journal article" date="2015" name="Genome Announc.">
        <title>Genome sequence of the AIDS-associated pathogen Penicillium marneffei (ATCC18224) and its near taxonomic relative Talaromyces stipitatus (ATCC10500).</title>
        <authorList>
            <person name="Nierman W.C."/>
            <person name="Fedorova-Abrams N.D."/>
            <person name="Andrianopoulos A."/>
        </authorList>
    </citation>
    <scope>NUCLEOTIDE SEQUENCE [LARGE SCALE GENOMIC DNA]</scope>
    <source>
        <strain evidence="2">ATCC 10500 / CBS 375.48 / QM 6759 / NRRL 1006</strain>
    </source>
</reference>
<evidence type="ECO:0000313" key="2">
    <source>
        <dbReference type="Proteomes" id="UP000001745"/>
    </source>
</evidence>